<sequence>MVDGRTPREIIPTLPFTFQFIHDLKSEDWKRMDQFLQLHQLLKDLLQWRMDNKLLNLSSCWEELGEVFHRICLKEIPFKGLKVITKGCNPKRKFRLLEGRAYKIRQIKPLSKP</sequence>
<proteinExistence type="predicted"/>
<name>A0A9Q3KH62_9BASI</name>
<accession>A0A9Q3KH62</accession>
<evidence type="ECO:0000313" key="1">
    <source>
        <dbReference type="EMBL" id="MBW0579145.1"/>
    </source>
</evidence>
<comment type="caution">
    <text evidence="1">The sequence shown here is derived from an EMBL/GenBank/DDBJ whole genome shotgun (WGS) entry which is preliminary data.</text>
</comment>
<keyword evidence="2" id="KW-1185">Reference proteome</keyword>
<dbReference type="EMBL" id="AVOT02104408">
    <property type="protein sequence ID" value="MBW0579145.1"/>
    <property type="molecule type" value="Genomic_DNA"/>
</dbReference>
<gene>
    <name evidence="1" type="ORF">O181_118860</name>
</gene>
<dbReference type="Proteomes" id="UP000765509">
    <property type="component" value="Unassembled WGS sequence"/>
</dbReference>
<reference evidence="1" key="1">
    <citation type="submission" date="2021-03" db="EMBL/GenBank/DDBJ databases">
        <title>Draft genome sequence of rust myrtle Austropuccinia psidii MF-1, a brazilian biotype.</title>
        <authorList>
            <person name="Quecine M.C."/>
            <person name="Pachon D.M.R."/>
            <person name="Bonatelli M.L."/>
            <person name="Correr F.H."/>
            <person name="Franceschini L.M."/>
            <person name="Leite T.F."/>
            <person name="Margarido G.R.A."/>
            <person name="Almeida C.A."/>
            <person name="Ferrarezi J.A."/>
            <person name="Labate C.A."/>
        </authorList>
    </citation>
    <scope>NUCLEOTIDE SEQUENCE</scope>
    <source>
        <strain evidence="1">MF-1</strain>
    </source>
</reference>
<evidence type="ECO:0000313" key="2">
    <source>
        <dbReference type="Proteomes" id="UP000765509"/>
    </source>
</evidence>
<organism evidence="1 2">
    <name type="scientific">Austropuccinia psidii MF-1</name>
    <dbReference type="NCBI Taxonomy" id="1389203"/>
    <lineage>
        <taxon>Eukaryota</taxon>
        <taxon>Fungi</taxon>
        <taxon>Dikarya</taxon>
        <taxon>Basidiomycota</taxon>
        <taxon>Pucciniomycotina</taxon>
        <taxon>Pucciniomycetes</taxon>
        <taxon>Pucciniales</taxon>
        <taxon>Sphaerophragmiaceae</taxon>
        <taxon>Austropuccinia</taxon>
    </lineage>
</organism>
<dbReference type="AlphaFoldDB" id="A0A9Q3KH62"/>
<protein>
    <submittedName>
        <fullName evidence="1">Uncharacterized protein</fullName>
    </submittedName>
</protein>